<dbReference type="AlphaFoldDB" id="A0A023BPV6"/>
<evidence type="ECO:0000313" key="1">
    <source>
        <dbReference type="EMBL" id="EZH72011.1"/>
    </source>
</evidence>
<dbReference type="RefSeq" id="WP_034246334.1">
    <property type="nucleotide sequence ID" value="NZ_AQRA01000010.1"/>
</dbReference>
<gene>
    <name evidence="1" type="ORF">ATO12_05185</name>
</gene>
<protein>
    <submittedName>
        <fullName evidence="1">OmpA/MotB</fullName>
    </submittedName>
</protein>
<dbReference type="OrthoDB" id="5347798at2"/>
<proteinExistence type="predicted"/>
<dbReference type="STRING" id="1317122.ATO12_05185"/>
<comment type="caution">
    <text evidence="1">The sequence shown here is derived from an EMBL/GenBank/DDBJ whole genome shotgun (WGS) entry which is preliminary data.</text>
</comment>
<accession>A0A023BPV6</accession>
<dbReference type="Proteomes" id="UP000023541">
    <property type="component" value="Unassembled WGS sequence"/>
</dbReference>
<dbReference type="EMBL" id="AQRA01000010">
    <property type="protein sequence ID" value="EZH72011.1"/>
    <property type="molecule type" value="Genomic_DNA"/>
</dbReference>
<reference evidence="1 2" key="1">
    <citation type="submission" date="2014-04" db="EMBL/GenBank/DDBJ databases">
        <title>Aquimarina sp. 22II-S11-z7 Genome Sequencing.</title>
        <authorList>
            <person name="Lai Q."/>
        </authorList>
    </citation>
    <scope>NUCLEOTIDE SEQUENCE [LARGE SCALE GENOMIC DNA]</scope>
    <source>
        <strain evidence="1 2">22II-S11-z7</strain>
    </source>
</reference>
<keyword evidence="2" id="KW-1185">Reference proteome</keyword>
<organism evidence="1 2">
    <name type="scientific">Aquimarina atlantica</name>
    <dbReference type="NCBI Taxonomy" id="1317122"/>
    <lineage>
        <taxon>Bacteria</taxon>
        <taxon>Pseudomonadati</taxon>
        <taxon>Bacteroidota</taxon>
        <taxon>Flavobacteriia</taxon>
        <taxon>Flavobacteriales</taxon>
        <taxon>Flavobacteriaceae</taxon>
        <taxon>Aquimarina</taxon>
    </lineage>
</organism>
<dbReference type="eggNOG" id="COG2885">
    <property type="taxonomic scope" value="Bacteria"/>
</dbReference>
<sequence>MEEQDKLKILKELLFTEEHEFADSIAQKVDDLAKIVHQKKELSHKVDPIIDDKLEEFVQEIPNTLGPTITETLREEIKNSQDAVVEALFPIIGKMIKKYIAHEMKLLSENISRKTKKAFSFRNWFRRTKAKVQGVSEGDLAIMDYAKPRLIQMFVIEKNSGILIADYSPLSEGTIDKEMVAGMLTAIKSFVEDAFEGGNQNLELIEYELYTIHIQNFYSYYVAAVISGAYTMMFKEVLEDQIIDFAKNNISSKDLENSTLFTKKLKKHFADEIV</sequence>
<evidence type="ECO:0000313" key="2">
    <source>
        <dbReference type="Proteomes" id="UP000023541"/>
    </source>
</evidence>
<name>A0A023BPV6_9FLAO</name>